<evidence type="ECO:0000313" key="1">
    <source>
        <dbReference type="EMBL" id="MXO70684.1"/>
    </source>
</evidence>
<dbReference type="SUPFAM" id="SSF74650">
    <property type="entry name" value="Galactose mutarotase-like"/>
    <property type="match status" value="1"/>
</dbReference>
<comment type="caution">
    <text evidence="1">The sequence shown here is derived from an EMBL/GenBank/DDBJ whole genome shotgun (WGS) entry which is preliminary data.</text>
</comment>
<dbReference type="Gene3D" id="2.70.98.10">
    <property type="match status" value="1"/>
</dbReference>
<dbReference type="GO" id="GO:0005975">
    <property type="term" value="P:carbohydrate metabolic process"/>
    <property type="evidence" value="ECO:0007669"/>
    <property type="project" value="InterPro"/>
</dbReference>
<reference evidence="1 2" key="1">
    <citation type="submission" date="2019-12" db="EMBL/GenBank/DDBJ databases">
        <title>Genomic-based taxomic classification of the family Erythrobacteraceae.</title>
        <authorList>
            <person name="Xu L."/>
        </authorList>
    </citation>
    <scope>NUCLEOTIDE SEQUENCE [LARGE SCALE GENOMIC DNA]</scope>
    <source>
        <strain evidence="1 2">M0322</strain>
    </source>
</reference>
<dbReference type="InterPro" id="IPR011013">
    <property type="entry name" value="Gal_mutarotase_sf_dom"/>
</dbReference>
<dbReference type="Pfam" id="PF01263">
    <property type="entry name" value="Aldose_epim"/>
    <property type="match status" value="1"/>
</dbReference>
<dbReference type="CDD" id="cd09021">
    <property type="entry name" value="Aldose_epim_Ec_YphB"/>
    <property type="match status" value="1"/>
</dbReference>
<dbReference type="OrthoDB" id="9796517at2"/>
<gene>
    <name evidence="1" type="ORF">GRI99_03435</name>
</gene>
<dbReference type="InterPro" id="IPR008183">
    <property type="entry name" value="Aldose_1/G6P_1-epimerase"/>
</dbReference>
<dbReference type="Proteomes" id="UP000466966">
    <property type="component" value="Unassembled WGS sequence"/>
</dbReference>
<proteinExistence type="predicted"/>
<dbReference type="AlphaFoldDB" id="A0A844YW35"/>
<accession>A0A844YW35</accession>
<organism evidence="1 2">
    <name type="scientific">Alteraurantiacibacter buctensis</name>
    <dbReference type="NCBI Taxonomy" id="1503981"/>
    <lineage>
        <taxon>Bacteria</taxon>
        <taxon>Pseudomonadati</taxon>
        <taxon>Pseudomonadota</taxon>
        <taxon>Alphaproteobacteria</taxon>
        <taxon>Sphingomonadales</taxon>
        <taxon>Erythrobacteraceae</taxon>
        <taxon>Alteraurantiacibacter</taxon>
    </lineage>
</organism>
<name>A0A844YW35_9SPHN</name>
<keyword evidence="2" id="KW-1185">Reference proteome</keyword>
<evidence type="ECO:0000313" key="2">
    <source>
        <dbReference type="Proteomes" id="UP000466966"/>
    </source>
</evidence>
<dbReference type="RefSeq" id="WP_160770569.1">
    <property type="nucleotide sequence ID" value="NZ_WTYV01000001.1"/>
</dbReference>
<dbReference type="InterPro" id="IPR014718">
    <property type="entry name" value="GH-type_carb-bd"/>
</dbReference>
<dbReference type="GO" id="GO:0030246">
    <property type="term" value="F:carbohydrate binding"/>
    <property type="evidence" value="ECO:0007669"/>
    <property type="project" value="InterPro"/>
</dbReference>
<protein>
    <submittedName>
        <fullName evidence="1">Aldose 1-epimerase</fullName>
    </submittedName>
</protein>
<sequence length="291" mass="31049">MSRLIIETADWRAEVLPEAGGLIASLSHKGVDVLRPLPAGSTDPLAAACFPLVPYANRVAGAQFPLAGDLVHLPRNFLPEESNLHGLGWQSAWEVSAQGTFKCALEHRYEGIGPSPWKGDIACWPWAYQADQRIMLGPKGCAISLTLTNRSDMPMPAGLGVHPYFRRRPESRVRFGADAVALVDDALIPTGENAPASHFADFARGAALPDVTIDHCFTGWDGMATITDDLGTITVMARGAPHLHVYAPADGSALCLEPVSHPPDALNQNPGAMTCLPPGCSASLQMWVMVS</sequence>
<dbReference type="EMBL" id="WTYV01000001">
    <property type="protein sequence ID" value="MXO70684.1"/>
    <property type="molecule type" value="Genomic_DNA"/>
</dbReference>
<dbReference type="GO" id="GO:0016853">
    <property type="term" value="F:isomerase activity"/>
    <property type="evidence" value="ECO:0007669"/>
    <property type="project" value="InterPro"/>
</dbReference>